<dbReference type="OrthoDB" id="10263346at2759"/>
<comment type="subunit">
    <text evidence="9">LSm subunits form a heteromer with a doughnut shape.</text>
</comment>
<keyword evidence="6 9" id="KW-0508">mRNA splicing</keyword>
<keyword evidence="5 9" id="KW-0694">RNA-binding</keyword>
<evidence type="ECO:0000256" key="9">
    <source>
        <dbReference type="RuleBase" id="RU365048"/>
    </source>
</evidence>
<evidence type="ECO:0000313" key="10">
    <source>
        <dbReference type="EMBL" id="OEH78751.1"/>
    </source>
</evidence>
<evidence type="ECO:0000256" key="5">
    <source>
        <dbReference type="ARBA" id="ARBA00022884"/>
    </source>
</evidence>
<dbReference type="PANTHER" id="PTHR15588">
    <property type="entry name" value="LSM1"/>
    <property type="match status" value="1"/>
</dbReference>
<reference evidence="10 11" key="1">
    <citation type="journal article" date="2016" name="BMC Genomics">
        <title>Comparative genomics reveals Cyclospora cayetanensis possesses coccidia-like metabolism and invasion components but unique surface antigens.</title>
        <authorList>
            <person name="Liu S."/>
            <person name="Wang L."/>
            <person name="Zheng H."/>
            <person name="Xu Z."/>
            <person name="Roellig D.M."/>
            <person name="Li N."/>
            <person name="Frace M.A."/>
            <person name="Tang K."/>
            <person name="Arrowood M.J."/>
            <person name="Moss D.M."/>
            <person name="Zhang L."/>
            <person name="Feng Y."/>
            <person name="Xiao L."/>
        </authorList>
    </citation>
    <scope>NUCLEOTIDE SEQUENCE [LARGE SCALE GENOMIC DNA]</scope>
    <source>
        <strain evidence="10 11">CHN_HEN01</strain>
    </source>
</reference>
<dbReference type="InterPro" id="IPR047575">
    <property type="entry name" value="Sm"/>
</dbReference>
<proteinExistence type="inferred from homology"/>
<protein>
    <recommendedName>
        <fullName evidence="9">U6 snRNA-associated Sm-like protein LSm8</fullName>
    </recommendedName>
</protein>
<dbReference type="Proteomes" id="UP000095192">
    <property type="component" value="Unassembled WGS sequence"/>
</dbReference>
<evidence type="ECO:0000256" key="4">
    <source>
        <dbReference type="ARBA" id="ARBA00022728"/>
    </source>
</evidence>
<gene>
    <name evidence="9" type="primary">LSM8</name>
    <name evidence="10" type="ORF">cyc_06459</name>
</gene>
<comment type="caution">
    <text evidence="10">The sequence shown here is derived from an EMBL/GenBank/DDBJ whole genome shotgun (WGS) entry which is preliminary data.</text>
</comment>
<keyword evidence="7 9" id="KW-0539">Nucleus</keyword>
<dbReference type="GO" id="GO:0000398">
    <property type="term" value="P:mRNA splicing, via spliceosome"/>
    <property type="evidence" value="ECO:0007669"/>
    <property type="project" value="UniProtKB-UniRule"/>
</dbReference>
<dbReference type="Gene3D" id="2.30.30.100">
    <property type="match status" value="1"/>
</dbReference>
<accession>A0A1D3D5N4</accession>
<dbReference type="InterPro" id="IPR001163">
    <property type="entry name" value="Sm_dom_euk/arc"/>
</dbReference>
<keyword evidence="11" id="KW-1185">Reference proteome</keyword>
<dbReference type="EMBL" id="JROU02000635">
    <property type="protein sequence ID" value="OEH78751.1"/>
    <property type="molecule type" value="Genomic_DNA"/>
</dbReference>
<keyword evidence="4 9" id="KW-0747">Spliceosome</keyword>
<dbReference type="InterPro" id="IPR010920">
    <property type="entry name" value="LSM_dom_sf"/>
</dbReference>
<dbReference type="GO" id="GO:0005688">
    <property type="term" value="C:U6 snRNP"/>
    <property type="evidence" value="ECO:0007669"/>
    <property type="project" value="UniProtKB-UniRule"/>
</dbReference>
<dbReference type="CDD" id="cd01727">
    <property type="entry name" value="LSm8"/>
    <property type="match status" value="1"/>
</dbReference>
<dbReference type="SMART" id="SM00651">
    <property type="entry name" value="Sm"/>
    <property type="match status" value="1"/>
</dbReference>
<dbReference type="AlphaFoldDB" id="A0A1D3D5N4"/>
<dbReference type="GO" id="GO:0046540">
    <property type="term" value="C:U4/U6 x U5 tri-snRNP complex"/>
    <property type="evidence" value="ECO:0007669"/>
    <property type="project" value="UniProtKB-UniRule"/>
</dbReference>
<keyword evidence="8 9" id="KW-0687">Ribonucleoprotein</keyword>
<sequence length="104" mass="11188">MASGLQSLLEQRVCVLTFDGRLFMGTLIAFDQSTNLVLNKCTEKVVHEDAPVEIVPLGLYLLRGDNIAVVGQVDEDVEKSIDASGVRAPPLKPVSTQALLSNAH</sequence>
<organism evidence="10 11">
    <name type="scientific">Cyclospora cayetanensis</name>
    <dbReference type="NCBI Taxonomy" id="88456"/>
    <lineage>
        <taxon>Eukaryota</taxon>
        <taxon>Sar</taxon>
        <taxon>Alveolata</taxon>
        <taxon>Apicomplexa</taxon>
        <taxon>Conoidasida</taxon>
        <taxon>Coccidia</taxon>
        <taxon>Eucoccidiorida</taxon>
        <taxon>Eimeriorina</taxon>
        <taxon>Eimeriidae</taxon>
        <taxon>Cyclospora</taxon>
    </lineage>
</organism>
<comment type="function">
    <text evidence="9">Plays role in pre-mRNA splicing as component of the U4/U6-U5 tri-snRNP complex that is involved in spliceosome assembly, and as component of the precatalytic spliceosome (spliceosome B complex). The heptameric LSM2-8 complex binds specifically to the 3'-terminal U-tract of U6 snRNA.</text>
</comment>
<evidence type="ECO:0000256" key="2">
    <source>
        <dbReference type="ARBA" id="ARBA00006850"/>
    </source>
</evidence>
<comment type="similarity">
    <text evidence="2 9">Belongs to the snRNP Sm proteins family.</text>
</comment>
<comment type="subcellular location">
    <subcellularLocation>
        <location evidence="1 9">Nucleus</location>
    </subcellularLocation>
</comment>
<dbReference type="VEuPathDB" id="ToxoDB:cyc_06459"/>
<keyword evidence="3 9" id="KW-0507">mRNA processing</keyword>
<dbReference type="PROSITE" id="PS52002">
    <property type="entry name" value="SM"/>
    <property type="match status" value="1"/>
</dbReference>
<evidence type="ECO:0000256" key="1">
    <source>
        <dbReference type="ARBA" id="ARBA00004123"/>
    </source>
</evidence>
<dbReference type="VEuPathDB" id="ToxoDB:LOC34622621"/>
<evidence type="ECO:0000313" key="11">
    <source>
        <dbReference type="Proteomes" id="UP000095192"/>
    </source>
</evidence>
<dbReference type="FunFam" id="2.30.30.100:FF:000027">
    <property type="entry name" value="U6 snRNA-associated Sm-like protein LSm8"/>
    <property type="match status" value="1"/>
</dbReference>
<evidence type="ECO:0000256" key="8">
    <source>
        <dbReference type="ARBA" id="ARBA00023274"/>
    </source>
</evidence>
<evidence type="ECO:0000256" key="3">
    <source>
        <dbReference type="ARBA" id="ARBA00022664"/>
    </source>
</evidence>
<evidence type="ECO:0000256" key="7">
    <source>
        <dbReference type="ARBA" id="ARBA00023242"/>
    </source>
</evidence>
<name>A0A1D3D5N4_9EIME</name>
<dbReference type="InterPro" id="IPR044642">
    <property type="entry name" value="PTHR15588"/>
</dbReference>
<dbReference type="GO" id="GO:0003729">
    <property type="term" value="F:mRNA binding"/>
    <property type="evidence" value="ECO:0007669"/>
    <property type="project" value="TreeGrafter"/>
</dbReference>
<dbReference type="GO" id="GO:0071011">
    <property type="term" value="C:precatalytic spliceosome"/>
    <property type="evidence" value="ECO:0007669"/>
    <property type="project" value="TreeGrafter"/>
</dbReference>
<evidence type="ECO:0000256" key="6">
    <source>
        <dbReference type="ARBA" id="ARBA00023187"/>
    </source>
</evidence>
<dbReference type="InterPro" id="IPR034103">
    <property type="entry name" value="Lsm8"/>
</dbReference>
<dbReference type="SUPFAM" id="SSF50182">
    <property type="entry name" value="Sm-like ribonucleoproteins"/>
    <property type="match status" value="1"/>
</dbReference>
<dbReference type="PANTHER" id="PTHR15588:SF9">
    <property type="entry name" value="U6 SNRNA-ASSOCIATED SM-LIKE PROTEIN LSM8"/>
    <property type="match status" value="1"/>
</dbReference>
<dbReference type="Pfam" id="PF01423">
    <property type="entry name" value="LSM"/>
    <property type="match status" value="1"/>
</dbReference>
<dbReference type="GeneID" id="34622621"/>